<keyword evidence="1" id="KW-1133">Transmembrane helix</keyword>
<accession>A0ABM7XFU5</accession>
<keyword evidence="1" id="KW-0472">Membrane</keyword>
<dbReference type="Pfam" id="PF18902">
    <property type="entry name" value="DUF5658"/>
    <property type="match status" value="1"/>
</dbReference>
<organism evidence="3 4">
    <name type="scientific">Anaeromyxobacter paludicola</name>
    <dbReference type="NCBI Taxonomy" id="2918171"/>
    <lineage>
        <taxon>Bacteria</taxon>
        <taxon>Pseudomonadati</taxon>
        <taxon>Myxococcota</taxon>
        <taxon>Myxococcia</taxon>
        <taxon>Myxococcales</taxon>
        <taxon>Cystobacterineae</taxon>
        <taxon>Anaeromyxobacteraceae</taxon>
        <taxon>Anaeromyxobacter</taxon>
    </lineage>
</organism>
<gene>
    <name evidence="3" type="ORF">AMPC_38260</name>
</gene>
<proteinExistence type="predicted"/>
<evidence type="ECO:0000313" key="3">
    <source>
        <dbReference type="EMBL" id="BDG10713.1"/>
    </source>
</evidence>
<evidence type="ECO:0000256" key="1">
    <source>
        <dbReference type="SAM" id="Phobius"/>
    </source>
</evidence>
<evidence type="ECO:0000259" key="2">
    <source>
        <dbReference type="Pfam" id="PF18902"/>
    </source>
</evidence>
<dbReference type="InterPro" id="IPR043717">
    <property type="entry name" value="DUF5658"/>
</dbReference>
<keyword evidence="4" id="KW-1185">Reference proteome</keyword>
<feature type="domain" description="DUF5658" evidence="2">
    <location>
        <begin position="14"/>
        <end position="94"/>
    </location>
</feature>
<feature type="transmembrane region" description="Helical" evidence="1">
    <location>
        <begin position="75"/>
        <end position="92"/>
    </location>
</feature>
<sequence length="97" mass="10192">MRSSRVDPRALVALFVAFNAVDAVTTAWLVGVRGAGEANPVMGAVLSLGTAPFVFVKLGLAFVLAAFTARYAVRVLRALCVAFAGIAAWQVTLCFTM</sequence>
<protein>
    <recommendedName>
        <fullName evidence="2">DUF5658 domain-containing protein</fullName>
    </recommendedName>
</protein>
<keyword evidence="1" id="KW-0812">Transmembrane</keyword>
<dbReference type="EMBL" id="AP025592">
    <property type="protein sequence ID" value="BDG10713.1"/>
    <property type="molecule type" value="Genomic_DNA"/>
</dbReference>
<reference evidence="4" key="1">
    <citation type="journal article" date="2022" name="Int. J. Syst. Evol. Microbiol.">
        <title>Anaeromyxobacter oryzae sp. nov., Anaeromyxobacter diazotrophicus sp. nov. and Anaeromyxobacter paludicola sp. nov., isolated from paddy soils.</title>
        <authorList>
            <person name="Itoh H."/>
            <person name="Xu Z."/>
            <person name="Mise K."/>
            <person name="Masuda Y."/>
            <person name="Ushijima N."/>
            <person name="Hayakawa C."/>
            <person name="Shiratori Y."/>
            <person name="Senoo K."/>
        </authorList>
    </citation>
    <scope>NUCLEOTIDE SEQUENCE [LARGE SCALE GENOMIC DNA]</scope>
    <source>
        <strain evidence="4">Red630</strain>
    </source>
</reference>
<evidence type="ECO:0000313" key="4">
    <source>
        <dbReference type="Proteomes" id="UP001162734"/>
    </source>
</evidence>
<name>A0ABM7XFU5_9BACT</name>
<dbReference type="Proteomes" id="UP001162734">
    <property type="component" value="Chromosome"/>
</dbReference>
<feature type="transmembrane region" description="Helical" evidence="1">
    <location>
        <begin position="47"/>
        <end position="68"/>
    </location>
</feature>
<dbReference type="RefSeq" id="WP_248343225.1">
    <property type="nucleotide sequence ID" value="NZ_AP025592.1"/>
</dbReference>